<reference evidence="2" key="1">
    <citation type="journal article" date="2023" name="Nat. Plants">
        <title>Single-cell RNA sequencing provides a high-resolution roadmap for understanding the multicellular compartmentation of specialized metabolism.</title>
        <authorList>
            <person name="Sun S."/>
            <person name="Shen X."/>
            <person name="Li Y."/>
            <person name="Li Y."/>
            <person name="Wang S."/>
            <person name="Li R."/>
            <person name="Zhang H."/>
            <person name="Shen G."/>
            <person name="Guo B."/>
            <person name="Wei J."/>
            <person name="Xu J."/>
            <person name="St-Pierre B."/>
            <person name="Chen S."/>
            <person name="Sun C."/>
        </authorList>
    </citation>
    <scope>NUCLEOTIDE SEQUENCE [LARGE SCALE GENOMIC DNA]</scope>
</reference>
<dbReference type="Proteomes" id="UP001060085">
    <property type="component" value="Linkage Group LG06"/>
</dbReference>
<name>A0ACC0AGX8_CATRO</name>
<evidence type="ECO:0000313" key="1">
    <source>
        <dbReference type="EMBL" id="KAI5659869.1"/>
    </source>
</evidence>
<evidence type="ECO:0000313" key="2">
    <source>
        <dbReference type="Proteomes" id="UP001060085"/>
    </source>
</evidence>
<keyword evidence="2" id="KW-1185">Reference proteome</keyword>
<protein>
    <submittedName>
        <fullName evidence="1">Uncharacterized protein</fullName>
    </submittedName>
</protein>
<comment type="caution">
    <text evidence="1">The sequence shown here is derived from an EMBL/GenBank/DDBJ whole genome shotgun (WGS) entry which is preliminary data.</text>
</comment>
<gene>
    <name evidence="1" type="ORF">M9H77_28662</name>
</gene>
<accession>A0ACC0AGX8</accession>
<proteinExistence type="predicted"/>
<dbReference type="EMBL" id="CM044706">
    <property type="protein sequence ID" value="KAI5659869.1"/>
    <property type="molecule type" value="Genomic_DNA"/>
</dbReference>
<sequence length="104" mass="12109">MGDYSSLPQSFCPAYVTRWEDSKLHMGRLIVYLLALELLLSCSCCCLCCLFFYNGLNQTATNFYSFEQGRIAAYRFFEMIRRSSSRGEHPCFCARKHRVSKCIF</sequence>
<organism evidence="1 2">
    <name type="scientific">Catharanthus roseus</name>
    <name type="common">Madagascar periwinkle</name>
    <name type="synonym">Vinca rosea</name>
    <dbReference type="NCBI Taxonomy" id="4058"/>
    <lineage>
        <taxon>Eukaryota</taxon>
        <taxon>Viridiplantae</taxon>
        <taxon>Streptophyta</taxon>
        <taxon>Embryophyta</taxon>
        <taxon>Tracheophyta</taxon>
        <taxon>Spermatophyta</taxon>
        <taxon>Magnoliopsida</taxon>
        <taxon>eudicotyledons</taxon>
        <taxon>Gunneridae</taxon>
        <taxon>Pentapetalae</taxon>
        <taxon>asterids</taxon>
        <taxon>lamiids</taxon>
        <taxon>Gentianales</taxon>
        <taxon>Apocynaceae</taxon>
        <taxon>Rauvolfioideae</taxon>
        <taxon>Vinceae</taxon>
        <taxon>Catharanthinae</taxon>
        <taxon>Catharanthus</taxon>
    </lineage>
</organism>